<proteinExistence type="predicted"/>
<evidence type="ECO:0000313" key="2">
    <source>
        <dbReference type="EMBL" id="VEL43872.1"/>
    </source>
</evidence>
<evidence type="ECO:0000313" key="3">
    <source>
        <dbReference type="Proteomes" id="UP000784294"/>
    </source>
</evidence>
<name>A0A3S5CVT8_9PLAT</name>
<organism evidence="2 3">
    <name type="scientific">Protopolystoma xenopodis</name>
    <dbReference type="NCBI Taxonomy" id="117903"/>
    <lineage>
        <taxon>Eukaryota</taxon>
        <taxon>Metazoa</taxon>
        <taxon>Spiralia</taxon>
        <taxon>Lophotrochozoa</taxon>
        <taxon>Platyhelminthes</taxon>
        <taxon>Monogenea</taxon>
        <taxon>Polyopisthocotylea</taxon>
        <taxon>Polystomatidea</taxon>
        <taxon>Polystomatidae</taxon>
        <taxon>Protopolystoma</taxon>
    </lineage>
</organism>
<accession>A0A3S5CVT8</accession>
<reference evidence="2" key="1">
    <citation type="submission" date="2018-11" db="EMBL/GenBank/DDBJ databases">
        <authorList>
            <consortium name="Pathogen Informatics"/>
        </authorList>
    </citation>
    <scope>NUCLEOTIDE SEQUENCE</scope>
</reference>
<dbReference type="EMBL" id="CAAALY010286273">
    <property type="protein sequence ID" value="VEL43872.1"/>
    <property type="molecule type" value="Genomic_DNA"/>
</dbReference>
<evidence type="ECO:0000256" key="1">
    <source>
        <dbReference type="SAM" id="MobiDB-lite"/>
    </source>
</evidence>
<gene>
    <name evidence="2" type="ORF">PXEA_LOCUS37312</name>
</gene>
<feature type="region of interest" description="Disordered" evidence="1">
    <location>
        <begin position="13"/>
        <end position="37"/>
    </location>
</feature>
<sequence>MYTSLVGNDHLSPSIENLGSYESKSRNHDSPSSLLKFTSSSDNNDALAFVTNSGVPLMSHSHDHHYHHRRLHHSIQQGRQQKQVKQKQIILNSSVPGSASSLERSKLDVQSDEPILSDEKRRRNLEIEFKNKYNYTRRIRLQVNSEEHGFTGEDQEDEIFWIGKTKDQSPKEGEMCK</sequence>
<dbReference type="Proteomes" id="UP000784294">
    <property type="component" value="Unassembled WGS sequence"/>
</dbReference>
<dbReference type="AlphaFoldDB" id="A0A3S5CVT8"/>
<feature type="non-terminal residue" evidence="2">
    <location>
        <position position="1"/>
    </location>
</feature>
<protein>
    <submittedName>
        <fullName evidence="2">Uncharacterized protein</fullName>
    </submittedName>
</protein>
<comment type="caution">
    <text evidence="2">The sequence shown here is derived from an EMBL/GenBank/DDBJ whole genome shotgun (WGS) entry which is preliminary data.</text>
</comment>
<keyword evidence="3" id="KW-1185">Reference proteome</keyword>